<gene>
    <name evidence="4" type="ORF">F3Y22_tig00001120pilonHSYRG00122</name>
</gene>
<evidence type="ECO:0000256" key="1">
    <source>
        <dbReference type="SAM" id="MobiDB-lite"/>
    </source>
</evidence>
<dbReference type="AlphaFoldDB" id="A0A6A3D264"/>
<name>A0A6A3D264_HIBSY</name>
<sequence length="960" mass="108018">MATEPQLITIPNPENPTQTIQLINISHPSIIKLTSSNYLAWKLQIEAILIGYDLYKYIDNTHPCPPRTITTNNVEAPNLAFLPWIRQDKLLFGALVDSISSSLIPLIQQSATSREAWQILANTYACPTRDIVEGRDTPISIDELHEKLINRELTIQQSQFASFPHPVTANAASTRSNRSHRFSSNRTQPSHSTPRQQPSQPPQATTRQPRPYLGKLLLVPNPLDLSGTQGRMSPQPQVSKPQPGFSIVVPLTMSRLTSATSRFILLTTGLMTSKSMMALGYTFPKLDLLTWATLVEGQPKGGVYELPISHLTSRPSVFTSTKVSSCAWHRRLDHPSKSIQRHIISNCSTPCVFLGFSLTQSVYLCLDPSTQKVYISHHVRFVESEFPMSKVDPHLPRPDELTCDTWLPRHVILLVSYTSSEVSFIGSLSVDSNTQTDMVDQQDLPLPLYLPSPDPPHTSPTSPNTVPPLLPTPTPAHTPAPNMSLPVPLALPPPVPNQISKIPSLPPFVRTSPIVTLSRRNLMPWFEMALGNWYKARLVTKGFHQRLGVDYHETFSTVVKPTTVRVVLSLVVSQGWVLRQLDVNNVFLQGTLTEDVFMTQPQGFVDADHPHHVCKLRKAIYGFKQAPRVWYNEFRQFILESHFLNSVADTSLFILNDKGITIMLLVYVDDIIITGNNATSFQDFISVLARRFLLKDLSTLHYFLGVESPLRFPPLPSSLFSLRQHLLTQLNFELYSLQYLSLTRPDIAYVVNKLSQYMHRPTTEHWNAVKRLLRYLCGTIDHGIMLHCQSPLALHAYSDADWAINKDDFTSTSAYIVYIGRNSISWSSKKQRTVARSSTKAEYRSVASTAAEVRLITSLLSELGFSSSQQPVIYCDNVGATNLCSNPVFHYRMKHVALDFHFIREQVQDGILRVTHVSSMDQLADALTKPLPRTRFHDLLNKIGLTSRCSNLRGHNRESN</sequence>
<dbReference type="PANTHER" id="PTHR11439">
    <property type="entry name" value="GAG-POL-RELATED RETROTRANSPOSON"/>
    <property type="match status" value="1"/>
</dbReference>
<dbReference type="PANTHER" id="PTHR11439:SF489">
    <property type="entry name" value="RNA-DIRECTED DNA POLYMERASE"/>
    <property type="match status" value="1"/>
</dbReference>
<evidence type="ECO:0000259" key="3">
    <source>
        <dbReference type="Pfam" id="PF25597"/>
    </source>
</evidence>
<protein>
    <submittedName>
        <fullName evidence="4">Nucleotide-sugar transporter family protein isoform 1</fullName>
    </submittedName>
</protein>
<evidence type="ECO:0000259" key="2">
    <source>
        <dbReference type="Pfam" id="PF07727"/>
    </source>
</evidence>
<keyword evidence="5" id="KW-1185">Reference proteome</keyword>
<accession>A0A6A3D264</accession>
<feature type="compositionally biased region" description="Pro residues" evidence="1">
    <location>
        <begin position="465"/>
        <end position="478"/>
    </location>
</feature>
<organism evidence="4 5">
    <name type="scientific">Hibiscus syriacus</name>
    <name type="common">Rose of Sharon</name>
    <dbReference type="NCBI Taxonomy" id="106335"/>
    <lineage>
        <taxon>Eukaryota</taxon>
        <taxon>Viridiplantae</taxon>
        <taxon>Streptophyta</taxon>
        <taxon>Embryophyta</taxon>
        <taxon>Tracheophyta</taxon>
        <taxon>Spermatophyta</taxon>
        <taxon>Magnoliopsida</taxon>
        <taxon>eudicotyledons</taxon>
        <taxon>Gunneridae</taxon>
        <taxon>Pentapetalae</taxon>
        <taxon>rosids</taxon>
        <taxon>malvids</taxon>
        <taxon>Malvales</taxon>
        <taxon>Malvaceae</taxon>
        <taxon>Malvoideae</taxon>
        <taxon>Hibiscus</taxon>
    </lineage>
</organism>
<feature type="compositionally biased region" description="Pro residues" evidence="1">
    <location>
        <begin position="449"/>
        <end position="458"/>
    </location>
</feature>
<dbReference type="Proteomes" id="UP000436088">
    <property type="component" value="Unassembled WGS sequence"/>
</dbReference>
<comment type="caution">
    <text evidence="4">The sequence shown here is derived from an EMBL/GenBank/DDBJ whole genome shotgun (WGS) entry which is preliminary data.</text>
</comment>
<dbReference type="EMBL" id="VEPZ02000094">
    <property type="protein sequence ID" value="KAE8733511.1"/>
    <property type="molecule type" value="Genomic_DNA"/>
</dbReference>
<dbReference type="SUPFAM" id="SSF56672">
    <property type="entry name" value="DNA/RNA polymerases"/>
    <property type="match status" value="1"/>
</dbReference>
<dbReference type="InterPro" id="IPR057670">
    <property type="entry name" value="SH3_retrovirus"/>
</dbReference>
<evidence type="ECO:0000313" key="4">
    <source>
        <dbReference type="EMBL" id="KAE8733511.1"/>
    </source>
</evidence>
<dbReference type="InterPro" id="IPR043502">
    <property type="entry name" value="DNA/RNA_pol_sf"/>
</dbReference>
<reference evidence="4" key="1">
    <citation type="submission" date="2019-09" db="EMBL/GenBank/DDBJ databases">
        <title>Draft genome information of white flower Hibiscus syriacus.</title>
        <authorList>
            <person name="Kim Y.-M."/>
        </authorList>
    </citation>
    <scope>NUCLEOTIDE SEQUENCE [LARGE SCALE GENOMIC DNA]</scope>
    <source>
        <strain evidence="4">YM2019G1</strain>
    </source>
</reference>
<feature type="domain" description="Reverse transcriptase Ty1/copia-type" evidence="2">
    <location>
        <begin position="534"/>
        <end position="707"/>
    </location>
</feature>
<feature type="compositionally biased region" description="Polar residues" evidence="1">
    <location>
        <begin position="226"/>
        <end position="240"/>
    </location>
</feature>
<feature type="region of interest" description="Disordered" evidence="1">
    <location>
        <begin position="224"/>
        <end position="243"/>
    </location>
</feature>
<dbReference type="Pfam" id="PF25597">
    <property type="entry name" value="SH3_retrovirus"/>
    <property type="match status" value="1"/>
</dbReference>
<dbReference type="Pfam" id="PF07727">
    <property type="entry name" value="RVT_2"/>
    <property type="match status" value="1"/>
</dbReference>
<feature type="region of interest" description="Disordered" evidence="1">
    <location>
        <begin position="168"/>
        <end position="210"/>
    </location>
</feature>
<dbReference type="CDD" id="cd09272">
    <property type="entry name" value="RNase_HI_RT_Ty1"/>
    <property type="match status" value="1"/>
</dbReference>
<proteinExistence type="predicted"/>
<dbReference type="InterPro" id="IPR013103">
    <property type="entry name" value="RVT_2"/>
</dbReference>
<feature type="domain" description="Retroviral polymerase SH3-like" evidence="3">
    <location>
        <begin position="340"/>
        <end position="390"/>
    </location>
</feature>
<evidence type="ECO:0000313" key="5">
    <source>
        <dbReference type="Proteomes" id="UP000436088"/>
    </source>
</evidence>
<feature type="region of interest" description="Disordered" evidence="1">
    <location>
        <begin position="449"/>
        <end position="480"/>
    </location>
</feature>
<feature type="compositionally biased region" description="Low complexity" evidence="1">
    <location>
        <begin position="184"/>
        <end position="210"/>
    </location>
</feature>